<evidence type="ECO:0000313" key="5">
    <source>
        <dbReference type="Proteomes" id="UP000001591"/>
    </source>
</evidence>
<gene>
    <name evidence="4" type="primary">expC</name>
    <name evidence="4" type="ordered locus">RC1_0171</name>
</gene>
<keyword evidence="4" id="KW-0328">Glycosyltransferase</keyword>
<dbReference type="PANTHER" id="PTHR46401">
    <property type="entry name" value="GLYCOSYLTRANSFERASE WBBK-RELATED"/>
    <property type="match status" value="1"/>
</dbReference>
<dbReference type="PANTHER" id="PTHR46401:SF2">
    <property type="entry name" value="GLYCOSYLTRANSFERASE WBBK-RELATED"/>
    <property type="match status" value="1"/>
</dbReference>
<dbReference type="HOGENOM" id="CLU_054763_0_0_5"/>
<dbReference type="Proteomes" id="UP000001591">
    <property type="component" value="Chromosome"/>
</dbReference>
<dbReference type="InterPro" id="IPR022623">
    <property type="entry name" value="Glyco_trans_4"/>
</dbReference>
<dbReference type="AlphaFoldDB" id="B6IQ84"/>
<dbReference type="InterPro" id="IPR001296">
    <property type="entry name" value="Glyco_trans_1"/>
</dbReference>
<dbReference type="EMBL" id="CP000613">
    <property type="protein sequence ID" value="ACI97620.1"/>
    <property type="molecule type" value="Genomic_DNA"/>
</dbReference>
<evidence type="ECO:0000259" key="3">
    <source>
        <dbReference type="Pfam" id="PF12000"/>
    </source>
</evidence>
<proteinExistence type="predicted"/>
<keyword evidence="5" id="KW-1185">Reference proteome</keyword>
<dbReference type="OrthoDB" id="9793726at2"/>
<dbReference type="CDD" id="cd03818">
    <property type="entry name" value="GT4_ExpC-like"/>
    <property type="match status" value="1"/>
</dbReference>
<feature type="domain" description="Glycosyl transferase family 1" evidence="2">
    <location>
        <begin position="212"/>
        <end position="379"/>
    </location>
</feature>
<keyword evidence="1 4" id="KW-0808">Transferase</keyword>
<dbReference type="KEGG" id="rce:RC1_0171"/>
<evidence type="ECO:0000313" key="4">
    <source>
        <dbReference type="EMBL" id="ACI97620.1"/>
    </source>
</evidence>
<protein>
    <submittedName>
        <fullName evidence="4">Glycosyl transferase family protein</fullName>
        <ecNumber evidence="4">2.4.1.-</ecNumber>
    </submittedName>
</protein>
<dbReference type="RefSeq" id="WP_012565411.1">
    <property type="nucleotide sequence ID" value="NC_011420.2"/>
</dbReference>
<dbReference type="Pfam" id="PF12000">
    <property type="entry name" value="Glyco_trans_4_3"/>
    <property type="match status" value="1"/>
</dbReference>
<sequence length="414" mass="45567">MRILFIHQNFPAQYLHLAPALAARGHQCVALGMRDPVKLPGVQAFRYKVGRGSSTAIHPWVSEFETKVIRGEGVLRACEAMKKNGFVPDVVCVHPGWGEALFLREVFPTARVLAYHEFYYAAEGQDVGFDPEFPMAGVDALARLHLKNTHLLLSLHLADAILSPTEWQGSTLPPEFRPKLRVVHDGVNTDAIRPDPGVTVRLSDGTVLTTADPVVTFVARNLEPMRGFHSFARSLPALQKARPDAQILVIGGDEVSYGAKPQDGVSYKERFMREVAGRIDPSRIHFLGRVPYGQFIGLLQLSSAHVYLTYPFVLSWSLLESMAAGALVVGSATPPVQEVVEHGRNSLLVDFFDPDAIAATVAEALDRREELRPLRAAARDTVVRRFDLNRVCLPRHIALVEALGTGQPLPTWAG</sequence>
<dbReference type="CAZy" id="GT4">
    <property type="family name" value="Glycosyltransferase Family 4"/>
</dbReference>
<evidence type="ECO:0000256" key="1">
    <source>
        <dbReference type="ARBA" id="ARBA00022679"/>
    </source>
</evidence>
<feature type="domain" description="Glycosyl transferase family 4" evidence="3">
    <location>
        <begin position="24"/>
        <end position="191"/>
    </location>
</feature>
<reference evidence="4 5" key="1">
    <citation type="journal article" date="2010" name="BMC Genomics">
        <title>Metabolic flexibility revealed in the genome of the cyst-forming alpha-1 proteobacterium Rhodospirillum centenum.</title>
        <authorList>
            <person name="Lu Y.K."/>
            <person name="Marden J."/>
            <person name="Han M."/>
            <person name="Swingley W.D."/>
            <person name="Mastrian S.D."/>
            <person name="Chowdhury S.R."/>
            <person name="Hao J."/>
            <person name="Helmy T."/>
            <person name="Kim S."/>
            <person name="Kurdoglu A.A."/>
            <person name="Matthies H.J."/>
            <person name="Rollo D."/>
            <person name="Stothard P."/>
            <person name="Blankenship R.E."/>
            <person name="Bauer C.E."/>
            <person name="Touchman J.W."/>
        </authorList>
    </citation>
    <scope>NUCLEOTIDE SEQUENCE [LARGE SCALE GENOMIC DNA]</scope>
    <source>
        <strain evidence="5">ATCC 51521 / SW</strain>
    </source>
</reference>
<dbReference type="GO" id="GO:0016757">
    <property type="term" value="F:glycosyltransferase activity"/>
    <property type="evidence" value="ECO:0007669"/>
    <property type="project" value="UniProtKB-KW"/>
</dbReference>
<dbReference type="Pfam" id="PF00534">
    <property type="entry name" value="Glycos_transf_1"/>
    <property type="match status" value="1"/>
</dbReference>
<organism evidence="4 5">
    <name type="scientific">Rhodospirillum centenum (strain ATCC 51521 / SW)</name>
    <dbReference type="NCBI Taxonomy" id="414684"/>
    <lineage>
        <taxon>Bacteria</taxon>
        <taxon>Pseudomonadati</taxon>
        <taxon>Pseudomonadota</taxon>
        <taxon>Alphaproteobacteria</taxon>
        <taxon>Rhodospirillales</taxon>
        <taxon>Rhodospirillaceae</taxon>
        <taxon>Rhodospirillum</taxon>
    </lineage>
</organism>
<dbReference type="STRING" id="414684.RC1_0171"/>
<dbReference type="Gene3D" id="3.40.50.2000">
    <property type="entry name" value="Glycogen Phosphorylase B"/>
    <property type="match status" value="2"/>
</dbReference>
<accession>B6IQ84</accession>
<evidence type="ECO:0000259" key="2">
    <source>
        <dbReference type="Pfam" id="PF00534"/>
    </source>
</evidence>
<dbReference type="eggNOG" id="COG0438">
    <property type="taxonomic scope" value="Bacteria"/>
</dbReference>
<dbReference type="EC" id="2.4.1.-" evidence="4"/>
<name>B6IQ84_RHOCS</name>
<dbReference type="GO" id="GO:0009103">
    <property type="term" value="P:lipopolysaccharide biosynthetic process"/>
    <property type="evidence" value="ECO:0007669"/>
    <property type="project" value="TreeGrafter"/>
</dbReference>
<dbReference type="SUPFAM" id="SSF53756">
    <property type="entry name" value="UDP-Glycosyltransferase/glycogen phosphorylase"/>
    <property type="match status" value="1"/>
</dbReference>